<dbReference type="Proteomes" id="UP000239917">
    <property type="component" value="Unassembled WGS sequence"/>
</dbReference>
<evidence type="ECO:0000256" key="1">
    <source>
        <dbReference type="SAM" id="SignalP"/>
    </source>
</evidence>
<keyword evidence="1" id="KW-0732">Signal</keyword>
<sequence length="157" mass="16673">MPIHIRAVCLLVATLLASGCASSRSETAEGGPLARQITQSAHCGLTAPGHVHLTSRAEVQRLEALPGRNLSLETLKTVQFEREHIVLAAIGQKPTGGYSVTLDSSEIRSGTLELRIRVAEPAPGTMVTQALTTPCAVIAVTAEGWDDIQITRAENNR</sequence>
<evidence type="ECO:0000259" key="2">
    <source>
        <dbReference type="Pfam" id="PF14343"/>
    </source>
</evidence>
<evidence type="ECO:0000313" key="4">
    <source>
        <dbReference type="Proteomes" id="UP000239917"/>
    </source>
</evidence>
<accession>A0A2S5ZET2</accession>
<dbReference type="InterPro" id="IPR025748">
    <property type="entry name" value="PrcB_C_dom"/>
</dbReference>
<feature type="chain" id="PRO_5015728304" description="PrcB C-terminal domain-containing protein" evidence="1">
    <location>
        <begin position="24"/>
        <end position="157"/>
    </location>
</feature>
<gene>
    <name evidence="3" type="ORF">KEHDKFFH_00770</name>
</gene>
<keyword evidence="4" id="KW-1185">Reference proteome</keyword>
<feature type="signal peptide" evidence="1">
    <location>
        <begin position="1"/>
        <end position="23"/>
    </location>
</feature>
<dbReference type="RefSeq" id="WP_104320159.1">
    <property type="nucleotide sequence ID" value="NZ_PSSX01000001.1"/>
</dbReference>
<dbReference type="EMBL" id="PSSX01000001">
    <property type="protein sequence ID" value="PPI85886.1"/>
    <property type="molecule type" value="Genomic_DNA"/>
</dbReference>
<feature type="domain" description="PrcB C-terminal" evidence="2">
    <location>
        <begin position="85"/>
        <end position="140"/>
    </location>
</feature>
<protein>
    <recommendedName>
        <fullName evidence="2">PrcB C-terminal domain-containing protein</fullName>
    </recommendedName>
</protein>
<dbReference type="Pfam" id="PF14343">
    <property type="entry name" value="PrcB_C"/>
    <property type="match status" value="1"/>
</dbReference>
<dbReference type="AlphaFoldDB" id="A0A2S5ZET2"/>
<evidence type="ECO:0000313" key="3">
    <source>
        <dbReference type="EMBL" id="PPI85886.1"/>
    </source>
</evidence>
<reference evidence="3 4" key="1">
    <citation type="submission" date="2018-01" db="EMBL/GenBank/DDBJ databases">
        <title>Complete genome sequences of the type strains of Marinobacter flavimaris and Marinobacter maroccanus.</title>
        <authorList>
            <person name="Palau M."/>
            <person name="Boujida N."/>
            <person name="Manresa A."/>
            <person name="Minana-Galbis D."/>
        </authorList>
    </citation>
    <scope>NUCLEOTIDE SEQUENCE [LARGE SCALE GENOMIC DNA]</scope>
    <source>
        <strain evidence="3 4">N4</strain>
    </source>
</reference>
<name>A0A2S5ZET2_9GAMM</name>
<proteinExistence type="predicted"/>
<organism evidence="3 4">
    <name type="scientific">Marinobacter maroccanus</name>
    <dbReference type="NCBI Taxonomy" id="2055143"/>
    <lineage>
        <taxon>Bacteria</taxon>
        <taxon>Pseudomonadati</taxon>
        <taxon>Pseudomonadota</taxon>
        <taxon>Gammaproteobacteria</taxon>
        <taxon>Pseudomonadales</taxon>
        <taxon>Marinobacteraceae</taxon>
        <taxon>Marinobacter</taxon>
    </lineage>
</organism>
<dbReference type="PROSITE" id="PS51257">
    <property type="entry name" value="PROKAR_LIPOPROTEIN"/>
    <property type="match status" value="1"/>
</dbReference>
<dbReference type="OrthoDB" id="7063364at2"/>
<comment type="caution">
    <text evidence="3">The sequence shown here is derived from an EMBL/GenBank/DDBJ whole genome shotgun (WGS) entry which is preliminary data.</text>
</comment>